<reference evidence="1" key="1">
    <citation type="submission" date="2020-01" db="EMBL/GenBank/DDBJ databases">
        <authorList>
            <person name="Meier V. D."/>
            <person name="Meier V D."/>
        </authorList>
    </citation>
    <scope>NUCLEOTIDE SEQUENCE</scope>
    <source>
        <strain evidence="1">HLG_WM_MAG_10</strain>
    </source>
</reference>
<protein>
    <submittedName>
        <fullName evidence="1">Uncharacterized protein</fullName>
    </submittedName>
</protein>
<evidence type="ECO:0000313" key="1">
    <source>
        <dbReference type="EMBL" id="CAA6819930.1"/>
    </source>
</evidence>
<dbReference type="InterPro" id="IPR014917">
    <property type="entry name" value="DUF1800"/>
</dbReference>
<gene>
    <name evidence="1" type="ORF">HELGO_WM17900</name>
</gene>
<organism evidence="1">
    <name type="scientific">uncultured Aureispira sp</name>
    <dbReference type="NCBI Taxonomy" id="1331704"/>
    <lineage>
        <taxon>Bacteria</taxon>
        <taxon>Pseudomonadati</taxon>
        <taxon>Bacteroidota</taxon>
        <taxon>Saprospiria</taxon>
        <taxon>Saprospirales</taxon>
        <taxon>Saprospiraceae</taxon>
        <taxon>Aureispira</taxon>
        <taxon>environmental samples</taxon>
    </lineage>
</organism>
<dbReference type="EMBL" id="CACVAQ010000279">
    <property type="protein sequence ID" value="CAA6819930.1"/>
    <property type="molecule type" value="Genomic_DNA"/>
</dbReference>
<dbReference type="AlphaFoldDB" id="A0A6S6TTE7"/>
<accession>A0A6S6TTE7</accession>
<dbReference type="Pfam" id="PF08811">
    <property type="entry name" value="DUF1800"/>
    <property type="match status" value="1"/>
</dbReference>
<name>A0A6S6TTE7_9BACT</name>
<sequence>MTEEQKIQHLYWRAGFGLSPTAFQQKRKLPLNKVIKDLFKAAKKIQPVQMPHYNLPSAESFKAMSKAERLIKKKEIQKLTPEINLNWVRQMASDDYSCLQEKMTLFWHGHFACESKRFDYAARQINSIRAQALGNFRDLVLAISKDTSMILYLNNQQNRKNKPNENYARELMELFTIGRGNYSEQDVKEAARAFTGWFSDRKTGEFKFTERQHDADSKTFMGKTGNWNGDDIIDLILDRKETATFLARKVYRYFVNEKINDKNVALLAKVLYQSNYNIGTMMQTLFESDWFYAKQNVGVKIKSPVELLVGMSKVLNLKFGNAKSVLFPQNYLGQMLFRPPNVAGWPGGKTWIDNSTLMLRMNFAAVVFQRVELSLELKDQPEQPKARRLKNLDISGDVVALTKVFSNVKEADLGLKLEGYLLQVPFGTKDSFIETLAKEAETSEGQIKAYVLGLMSLPEYQVC</sequence>
<proteinExistence type="predicted"/>